<dbReference type="EMBL" id="BAAACG010000019">
    <property type="protein sequence ID" value="GAA0746095.1"/>
    <property type="molecule type" value="Genomic_DNA"/>
</dbReference>
<dbReference type="Proteomes" id="UP001501510">
    <property type="component" value="Unassembled WGS sequence"/>
</dbReference>
<reference evidence="1 2" key="1">
    <citation type="journal article" date="2019" name="Int. J. Syst. Evol. Microbiol.">
        <title>The Global Catalogue of Microorganisms (GCM) 10K type strain sequencing project: providing services to taxonomists for standard genome sequencing and annotation.</title>
        <authorList>
            <consortium name="The Broad Institute Genomics Platform"/>
            <consortium name="The Broad Institute Genome Sequencing Center for Infectious Disease"/>
            <person name="Wu L."/>
            <person name="Ma J."/>
        </authorList>
    </citation>
    <scope>NUCLEOTIDE SEQUENCE [LARGE SCALE GENOMIC DNA]</scope>
    <source>
        <strain evidence="1 2">JCM 1407</strain>
    </source>
</reference>
<evidence type="ECO:0000313" key="1">
    <source>
        <dbReference type="EMBL" id="GAA0746095.1"/>
    </source>
</evidence>
<proteinExistence type="predicted"/>
<gene>
    <name evidence="1" type="ORF">GCM10008906_33270</name>
</gene>
<comment type="caution">
    <text evidence="1">The sequence shown here is derived from an EMBL/GenBank/DDBJ whole genome shotgun (WGS) entry which is preliminary data.</text>
</comment>
<organism evidence="1 2">
    <name type="scientific">Clostridium oceanicum</name>
    <dbReference type="NCBI Taxonomy" id="1543"/>
    <lineage>
        <taxon>Bacteria</taxon>
        <taxon>Bacillati</taxon>
        <taxon>Bacillota</taxon>
        <taxon>Clostridia</taxon>
        <taxon>Eubacteriales</taxon>
        <taxon>Clostridiaceae</taxon>
        <taxon>Clostridium</taxon>
    </lineage>
</organism>
<dbReference type="RefSeq" id="WP_343763466.1">
    <property type="nucleotide sequence ID" value="NZ_BAAACG010000019.1"/>
</dbReference>
<keyword evidence="2" id="KW-1185">Reference proteome</keyword>
<accession>A0ABN1JSZ2</accession>
<protein>
    <submittedName>
        <fullName evidence="1">Uncharacterized protein</fullName>
    </submittedName>
</protein>
<name>A0ABN1JSZ2_9CLOT</name>
<evidence type="ECO:0000313" key="2">
    <source>
        <dbReference type="Proteomes" id="UP001501510"/>
    </source>
</evidence>
<sequence length="126" mass="14868">MNKSEIVNYLIDNGIEEIEEIDYEEDMCVLKFYYDFKKEEISEARTYSSDDDETNKESYYRLYLNDIARDNVSDILEDLKEEFSIEVQHICYDEEVDKGFIEFIGAFYEIGKDVDIDDVLSSVSTV</sequence>